<evidence type="ECO:0000313" key="3">
    <source>
        <dbReference type="Proteomes" id="UP000321393"/>
    </source>
</evidence>
<sequence>MTSIVGAKSEADLQTVMETVVNNNFDDNKQDDPEDITYLSDSSVNDIDFANDPYYNFEIFDPYLDSQLG</sequence>
<evidence type="ECO:0000313" key="1">
    <source>
        <dbReference type="EMBL" id="KAA0039132.1"/>
    </source>
</evidence>
<dbReference type="EMBL" id="SSTE01018442">
    <property type="protein sequence ID" value="KAA0039132.1"/>
    <property type="molecule type" value="Genomic_DNA"/>
</dbReference>
<protein>
    <submittedName>
        <fullName evidence="2">Uncharacterized protein</fullName>
    </submittedName>
</protein>
<gene>
    <name evidence="2" type="ORF">E5676_scaffold322G00530</name>
    <name evidence="1" type="ORF">E6C27_scaffold121G00210</name>
</gene>
<evidence type="ECO:0000313" key="2">
    <source>
        <dbReference type="EMBL" id="TYK26981.1"/>
    </source>
</evidence>
<name>A0A5D3DTD3_CUCMM</name>
<evidence type="ECO:0000313" key="4">
    <source>
        <dbReference type="Proteomes" id="UP000321947"/>
    </source>
</evidence>
<reference evidence="3 4" key="1">
    <citation type="submission" date="2019-08" db="EMBL/GenBank/DDBJ databases">
        <title>Draft genome sequences of two oriental melons (Cucumis melo L. var makuwa).</title>
        <authorList>
            <person name="Kwon S.-Y."/>
        </authorList>
    </citation>
    <scope>NUCLEOTIDE SEQUENCE [LARGE SCALE GENOMIC DNA]</scope>
    <source>
        <strain evidence="4">cv. Chang Bougi</strain>
        <strain evidence="3">cv. SW 3</strain>
        <tissue evidence="2">Leaf</tissue>
    </source>
</reference>
<dbReference type="AlphaFoldDB" id="A0A5D3DTD3"/>
<comment type="caution">
    <text evidence="2">The sequence shown here is derived from an EMBL/GenBank/DDBJ whole genome shotgun (WGS) entry which is preliminary data.</text>
</comment>
<accession>A0A5D3DTD3</accession>
<proteinExistence type="predicted"/>
<dbReference type="EMBL" id="SSTD01003209">
    <property type="protein sequence ID" value="TYK26981.1"/>
    <property type="molecule type" value="Genomic_DNA"/>
</dbReference>
<dbReference type="Proteomes" id="UP000321393">
    <property type="component" value="Unassembled WGS sequence"/>
</dbReference>
<dbReference type="Proteomes" id="UP000321947">
    <property type="component" value="Unassembled WGS sequence"/>
</dbReference>
<organism evidence="2 4">
    <name type="scientific">Cucumis melo var. makuwa</name>
    <name type="common">Oriental melon</name>
    <dbReference type="NCBI Taxonomy" id="1194695"/>
    <lineage>
        <taxon>Eukaryota</taxon>
        <taxon>Viridiplantae</taxon>
        <taxon>Streptophyta</taxon>
        <taxon>Embryophyta</taxon>
        <taxon>Tracheophyta</taxon>
        <taxon>Spermatophyta</taxon>
        <taxon>Magnoliopsida</taxon>
        <taxon>eudicotyledons</taxon>
        <taxon>Gunneridae</taxon>
        <taxon>Pentapetalae</taxon>
        <taxon>rosids</taxon>
        <taxon>fabids</taxon>
        <taxon>Cucurbitales</taxon>
        <taxon>Cucurbitaceae</taxon>
        <taxon>Benincaseae</taxon>
        <taxon>Cucumis</taxon>
    </lineage>
</organism>